<comment type="caution">
    <text evidence="1">The sequence shown here is derived from an EMBL/GenBank/DDBJ whole genome shotgun (WGS) entry which is preliminary data.</text>
</comment>
<dbReference type="Proteomes" id="UP001454036">
    <property type="component" value="Unassembled WGS sequence"/>
</dbReference>
<dbReference type="PANTHER" id="PTHR31286:SF180">
    <property type="entry name" value="OS10G0362600 PROTEIN"/>
    <property type="match status" value="1"/>
</dbReference>
<gene>
    <name evidence="1" type="ORF">LIER_08506</name>
</gene>
<dbReference type="PANTHER" id="PTHR31286">
    <property type="entry name" value="GLYCINE-RICH CELL WALL STRUCTURAL PROTEIN 1.8-LIKE"/>
    <property type="match status" value="1"/>
</dbReference>
<proteinExistence type="predicted"/>
<keyword evidence="2" id="KW-1185">Reference proteome</keyword>
<dbReference type="EMBL" id="BAABME010001379">
    <property type="protein sequence ID" value="GAA0149287.1"/>
    <property type="molecule type" value="Genomic_DNA"/>
</dbReference>
<protein>
    <recommendedName>
        <fullName evidence="3">DUF4283 domain-containing protein</fullName>
    </recommendedName>
</protein>
<evidence type="ECO:0000313" key="1">
    <source>
        <dbReference type="EMBL" id="GAA0149287.1"/>
    </source>
</evidence>
<dbReference type="AlphaFoldDB" id="A0AAV3PC26"/>
<evidence type="ECO:0008006" key="3">
    <source>
        <dbReference type="Google" id="ProtNLM"/>
    </source>
</evidence>
<accession>A0AAV3PC26</accession>
<evidence type="ECO:0000313" key="2">
    <source>
        <dbReference type="Proteomes" id="UP001454036"/>
    </source>
</evidence>
<reference evidence="1 2" key="1">
    <citation type="submission" date="2024-01" db="EMBL/GenBank/DDBJ databases">
        <title>The complete chloroplast genome sequence of Lithospermum erythrorhizon: insights into the phylogenetic relationship among Boraginaceae species and the maternal lineages of purple gromwells.</title>
        <authorList>
            <person name="Okada T."/>
            <person name="Watanabe K."/>
        </authorList>
    </citation>
    <scope>NUCLEOTIDE SEQUENCE [LARGE SCALE GENOMIC DNA]</scope>
</reference>
<sequence length="428" mass="47645">MADGEPPKPPPRLEESVKQSQLSSQILYSDVVKAHSQPYSQQPFELNTIFDVESSALKEISTYQGKPSVVFPFSDKQVLVEKLKYVLVGKFSHGRPPMDTIKKFFVSLKLKGDFWIRVECLPLYLFDEMSLLSISNSIGRPISVDPRNVNRTMLHSARICVELDVGKPLLDAILISFKDEVSKNILEKFWVKVFYDEVLLFCSFCCHIGHGTGTCKRRLEDIRTGQGKAEIISADKVFDNMPQPENTTTSTNLAAGNCGSKMGKQIRPSMEWQPVGKHVPNARSDLDNKVAPESSAQIPLMQNTGNEVQTLLLENSFKELDSSEKIQSITDIQLPVAVKNAEQHAEAIENRSAPVNTPTQLVEQEGRKLAPIADSLNVVPSPMLVEHKAFTTVEVASLDGRLQMSSWLQVLTSLEVLSQPVSVRILAR</sequence>
<dbReference type="InterPro" id="IPR040256">
    <property type="entry name" value="At4g02000-like"/>
</dbReference>
<organism evidence="1 2">
    <name type="scientific">Lithospermum erythrorhizon</name>
    <name type="common">Purple gromwell</name>
    <name type="synonym">Lithospermum officinale var. erythrorhizon</name>
    <dbReference type="NCBI Taxonomy" id="34254"/>
    <lineage>
        <taxon>Eukaryota</taxon>
        <taxon>Viridiplantae</taxon>
        <taxon>Streptophyta</taxon>
        <taxon>Embryophyta</taxon>
        <taxon>Tracheophyta</taxon>
        <taxon>Spermatophyta</taxon>
        <taxon>Magnoliopsida</taxon>
        <taxon>eudicotyledons</taxon>
        <taxon>Gunneridae</taxon>
        <taxon>Pentapetalae</taxon>
        <taxon>asterids</taxon>
        <taxon>lamiids</taxon>
        <taxon>Boraginales</taxon>
        <taxon>Boraginaceae</taxon>
        <taxon>Boraginoideae</taxon>
        <taxon>Lithospermeae</taxon>
        <taxon>Lithospermum</taxon>
    </lineage>
</organism>
<name>A0AAV3PC26_LITER</name>